<dbReference type="PROSITE" id="PS50005">
    <property type="entry name" value="TPR"/>
    <property type="match status" value="1"/>
</dbReference>
<dbReference type="Pfam" id="PF00867">
    <property type="entry name" value="XPG_I"/>
    <property type="match status" value="1"/>
</dbReference>
<evidence type="ECO:0000259" key="8">
    <source>
        <dbReference type="SMART" id="SM00484"/>
    </source>
</evidence>
<dbReference type="PANTHER" id="PTHR11081:SF65">
    <property type="entry name" value="DNA DAMAGE-INDUCIBLE PROTEIN DIN7-RELATED"/>
    <property type="match status" value="1"/>
</dbReference>
<dbReference type="SMART" id="SM00484">
    <property type="entry name" value="XPGI"/>
    <property type="match status" value="1"/>
</dbReference>
<dbReference type="AlphaFoldDB" id="A0A9P7B7I9"/>
<reference evidence="10 11" key="1">
    <citation type="submission" date="2020-11" db="EMBL/GenBank/DDBJ databases">
        <title>Kefir isolates.</title>
        <authorList>
            <person name="Marcisauskas S."/>
            <person name="Kim Y."/>
            <person name="Blasche S."/>
        </authorList>
    </citation>
    <scope>NUCLEOTIDE SEQUENCE [LARGE SCALE GENOMIC DNA]</scope>
    <source>
        <strain evidence="10 11">OG2</strain>
    </source>
</reference>
<dbReference type="GO" id="GO:0046872">
    <property type="term" value="F:metal ion binding"/>
    <property type="evidence" value="ECO:0007669"/>
    <property type="project" value="InterPro"/>
</dbReference>
<dbReference type="PROSITE" id="PS00841">
    <property type="entry name" value="XPG_1"/>
    <property type="match status" value="1"/>
</dbReference>
<evidence type="ECO:0000256" key="5">
    <source>
        <dbReference type="ARBA" id="ARBA00023204"/>
    </source>
</evidence>
<keyword evidence="3" id="KW-0227">DNA damage</keyword>
<name>A0A9P7B7I9_MAUEX</name>
<accession>A0A9P7B7I9</accession>
<dbReference type="InterPro" id="IPR029060">
    <property type="entry name" value="PIN-like_dom_sf"/>
</dbReference>
<dbReference type="GO" id="GO:0005634">
    <property type="term" value="C:nucleus"/>
    <property type="evidence" value="ECO:0007669"/>
    <property type="project" value="UniProtKB-SubCell"/>
</dbReference>
<comment type="subcellular location">
    <subcellularLocation>
        <location evidence="1">Nucleus</location>
    </subcellularLocation>
</comment>
<dbReference type="InterPro" id="IPR006086">
    <property type="entry name" value="XPG-I_dom"/>
</dbReference>
<dbReference type="SUPFAM" id="SSF88723">
    <property type="entry name" value="PIN domain-like"/>
    <property type="match status" value="1"/>
</dbReference>
<dbReference type="OrthoDB" id="26491at2759"/>
<dbReference type="SMART" id="SM00485">
    <property type="entry name" value="XPGN"/>
    <property type="match status" value="1"/>
</dbReference>
<evidence type="ECO:0000256" key="1">
    <source>
        <dbReference type="ARBA" id="ARBA00004123"/>
    </source>
</evidence>
<feature type="domain" description="XPG-I" evidence="8">
    <location>
        <begin position="138"/>
        <end position="208"/>
    </location>
</feature>
<comment type="caution">
    <text evidence="10">The sequence shown here is derived from an EMBL/GenBank/DDBJ whole genome shotgun (WGS) entry which is preliminary data.</text>
</comment>
<gene>
    <name evidence="10" type="primary">EXO1_1</name>
    <name evidence="10" type="ORF">C6P45_001086</name>
</gene>
<evidence type="ECO:0000313" key="10">
    <source>
        <dbReference type="EMBL" id="KAG0662576.1"/>
    </source>
</evidence>
<keyword evidence="6" id="KW-0539">Nucleus</keyword>
<dbReference type="InterPro" id="IPR019974">
    <property type="entry name" value="XPG_CS"/>
</dbReference>
<evidence type="ECO:0000259" key="9">
    <source>
        <dbReference type="SMART" id="SM00485"/>
    </source>
</evidence>
<evidence type="ECO:0000256" key="6">
    <source>
        <dbReference type="ARBA" id="ARBA00023242"/>
    </source>
</evidence>
<dbReference type="InterPro" id="IPR006084">
    <property type="entry name" value="XPG/Rad2"/>
</dbReference>
<keyword evidence="4" id="KW-0378">Hydrolase</keyword>
<keyword evidence="7" id="KW-0802">TPR repeat</keyword>
<evidence type="ECO:0000256" key="4">
    <source>
        <dbReference type="ARBA" id="ARBA00022801"/>
    </source>
</evidence>
<dbReference type="Gene3D" id="3.40.50.1010">
    <property type="entry name" value="5'-nuclease"/>
    <property type="match status" value="1"/>
</dbReference>
<dbReference type="GO" id="GO:0006281">
    <property type="term" value="P:DNA repair"/>
    <property type="evidence" value="ECO:0007669"/>
    <property type="project" value="UniProtKB-KW"/>
</dbReference>
<dbReference type="EMBL" id="PUHR01000144">
    <property type="protein sequence ID" value="KAG0662576.1"/>
    <property type="molecule type" value="Genomic_DNA"/>
</dbReference>
<dbReference type="InterPro" id="IPR006085">
    <property type="entry name" value="XPG_DNA_repair_N"/>
</dbReference>
<dbReference type="Pfam" id="PF00752">
    <property type="entry name" value="XPG_N"/>
    <property type="match status" value="1"/>
</dbReference>
<feature type="repeat" description="TPR" evidence="7">
    <location>
        <begin position="96"/>
        <end position="129"/>
    </location>
</feature>
<evidence type="ECO:0000256" key="7">
    <source>
        <dbReference type="PROSITE-ProRule" id="PRU00339"/>
    </source>
</evidence>
<dbReference type="InterPro" id="IPR036279">
    <property type="entry name" value="5-3_exonuclease_C_sf"/>
</dbReference>
<dbReference type="CDD" id="cd09857">
    <property type="entry name" value="PIN_EXO1"/>
    <property type="match status" value="1"/>
</dbReference>
<organism evidence="10 11">
    <name type="scientific">Maudiozyma exigua</name>
    <name type="common">Yeast</name>
    <name type="synonym">Kazachstania exigua</name>
    <dbReference type="NCBI Taxonomy" id="34358"/>
    <lineage>
        <taxon>Eukaryota</taxon>
        <taxon>Fungi</taxon>
        <taxon>Dikarya</taxon>
        <taxon>Ascomycota</taxon>
        <taxon>Saccharomycotina</taxon>
        <taxon>Saccharomycetes</taxon>
        <taxon>Saccharomycetales</taxon>
        <taxon>Saccharomycetaceae</taxon>
        <taxon>Maudiozyma</taxon>
    </lineage>
</organism>
<dbReference type="InterPro" id="IPR019734">
    <property type="entry name" value="TPR_rpt"/>
</dbReference>
<sequence>MGITGLLTKLKPVQKQITLDQLSSKRLAIDGYSWLHKATIGCSYELANGLNTNSYLKYFIKRIGMLKKYDIKPYFVFDGAKINVKEGTELKRLENRNLYNKRGMSLWNCGKHLQAIEYFKRSIDVTPEMAKCIMEYCQSEDIDFIVAPFEADSQMVYLEKQNLVDGIISEDSDLLIFGCKNLITKLNDKGEARQIESKNFNMATKFDLSQLTDDRLRFMVCLAGCDYTKGIRNIGLSLAYSYSQSDYPLESVLNDNIGLNRITKLEADQLLKEFHFADCSFQFQRVFCPIQEKIVTLNEIPSEYLEDPEKAKILYSSIGKVVNKHTHMVDAVTDDDDIDHDAHKLISIGERDPSNFQSILVNREKMINETGRSQYSIQYYYVNLWKKYASPLPLNPIFNRIPVGNISMSYN</sequence>
<dbReference type="FunFam" id="3.40.50.1010:FF:000002">
    <property type="entry name" value="Exonuclease 1, putative"/>
    <property type="match status" value="1"/>
</dbReference>
<keyword evidence="5" id="KW-0234">DNA repair</keyword>
<dbReference type="InterPro" id="IPR044752">
    <property type="entry name" value="PIN-like_EXO1"/>
</dbReference>
<evidence type="ECO:0000313" key="11">
    <source>
        <dbReference type="Proteomes" id="UP000750334"/>
    </source>
</evidence>
<evidence type="ECO:0000256" key="2">
    <source>
        <dbReference type="ARBA" id="ARBA00022722"/>
    </source>
</evidence>
<evidence type="ECO:0000256" key="3">
    <source>
        <dbReference type="ARBA" id="ARBA00022763"/>
    </source>
</evidence>
<proteinExistence type="predicted"/>
<dbReference type="Proteomes" id="UP000750334">
    <property type="component" value="Unassembled WGS sequence"/>
</dbReference>
<dbReference type="SUPFAM" id="SSF47807">
    <property type="entry name" value="5' to 3' exonuclease, C-terminal subdomain"/>
    <property type="match status" value="1"/>
</dbReference>
<feature type="domain" description="XPG N-terminal" evidence="9">
    <location>
        <begin position="1"/>
        <end position="99"/>
    </location>
</feature>
<dbReference type="Gene3D" id="1.10.150.20">
    <property type="entry name" value="5' to 3' exonuclease, C-terminal subdomain"/>
    <property type="match status" value="1"/>
</dbReference>
<dbReference type="PRINTS" id="PR00853">
    <property type="entry name" value="XPGRADSUPER"/>
</dbReference>
<protein>
    <submittedName>
        <fullName evidence="10">Rad2 nuclease</fullName>
    </submittedName>
</protein>
<dbReference type="PANTHER" id="PTHR11081">
    <property type="entry name" value="FLAP ENDONUCLEASE FAMILY MEMBER"/>
    <property type="match status" value="1"/>
</dbReference>
<keyword evidence="11" id="KW-1185">Reference proteome</keyword>
<dbReference type="GO" id="GO:0017108">
    <property type="term" value="F:5'-flap endonuclease activity"/>
    <property type="evidence" value="ECO:0007669"/>
    <property type="project" value="TreeGrafter"/>
</dbReference>
<keyword evidence="2" id="KW-0540">Nuclease</keyword>